<dbReference type="GO" id="GO:0003743">
    <property type="term" value="F:translation initiation factor activity"/>
    <property type="evidence" value="ECO:0007669"/>
    <property type="project" value="UniProtKB-KW"/>
</dbReference>
<keyword evidence="5" id="KW-0648">Protein biosynthesis</keyword>
<comment type="subcellular location">
    <subcellularLocation>
        <location evidence="1">Cytoplasm</location>
        <location evidence="1">Cytosol</location>
    </subcellularLocation>
</comment>
<dbReference type="HOGENOM" id="CLU_016743_0_0_1"/>
<evidence type="ECO:0000256" key="9">
    <source>
        <dbReference type="ARBA" id="ARBA00046432"/>
    </source>
</evidence>
<dbReference type="SUPFAM" id="SSF53448">
    <property type="entry name" value="Nucleotide-diphospho-sugar transferases"/>
    <property type="match status" value="1"/>
</dbReference>
<reference evidence="13 14" key="1">
    <citation type="journal article" date="2004" name="Nature">
        <title>Genome sequence of the ultrasmall unicellular red alga Cyanidioschyzon merolae 10D.</title>
        <authorList>
            <person name="Matsuzaki M."/>
            <person name="Misumi O."/>
            <person name="Shin-i T."/>
            <person name="Maruyama S."/>
            <person name="Takahara M."/>
            <person name="Miyagishima S."/>
            <person name="Mori T."/>
            <person name="Nishida K."/>
            <person name="Yagisawa F."/>
            <person name="Nishida K."/>
            <person name="Yoshida Y."/>
            <person name="Nishimura Y."/>
            <person name="Nakao S."/>
            <person name="Kobayashi T."/>
            <person name="Momoyama Y."/>
            <person name="Higashiyama T."/>
            <person name="Minoda A."/>
            <person name="Sano M."/>
            <person name="Nomoto H."/>
            <person name="Oishi K."/>
            <person name="Hayashi H."/>
            <person name="Ohta F."/>
            <person name="Nishizaka S."/>
            <person name="Haga S."/>
            <person name="Miura S."/>
            <person name="Morishita T."/>
            <person name="Kabeya Y."/>
            <person name="Terasawa K."/>
            <person name="Suzuki Y."/>
            <person name="Ishii Y."/>
            <person name="Asakawa S."/>
            <person name="Takano H."/>
            <person name="Ohta N."/>
            <person name="Kuroiwa H."/>
            <person name="Tanaka K."/>
            <person name="Shimizu N."/>
            <person name="Sugano S."/>
            <person name="Sato N."/>
            <person name="Nozaki H."/>
            <person name="Ogasawara N."/>
            <person name="Kohara Y."/>
            <person name="Kuroiwa T."/>
        </authorList>
    </citation>
    <scope>NUCLEOTIDE SEQUENCE [LARGE SCALE GENOMIC DNA]</scope>
    <source>
        <strain evidence="13 14">10D</strain>
    </source>
</reference>
<accession>M1V8T4</accession>
<comment type="similarity">
    <text evidence="2">Belongs to the eIF-2B gamma/epsilon subunits family.</text>
</comment>
<evidence type="ECO:0000256" key="10">
    <source>
        <dbReference type="SAM" id="MobiDB-lite"/>
    </source>
</evidence>
<dbReference type="eggNOG" id="KOG1462">
    <property type="taxonomic scope" value="Eukaryota"/>
</dbReference>
<dbReference type="GO" id="GO:0005851">
    <property type="term" value="C:eukaryotic translation initiation factor 2B complex"/>
    <property type="evidence" value="ECO:0007669"/>
    <property type="project" value="TreeGrafter"/>
</dbReference>
<evidence type="ECO:0000256" key="7">
    <source>
        <dbReference type="ARBA" id="ARBA00044229"/>
    </source>
</evidence>
<dbReference type="Proteomes" id="UP000007014">
    <property type="component" value="Chromosome 13"/>
</dbReference>
<dbReference type="GO" id="GO:0002183">
    <property type="term" value="P:cytoplasmic translational initiation"/>
    <property type="evidence" value="ECO:0007669"/>
    <property type="project" value="TreeGrafter"/>
</dbReference>
<dbReference type="GO" id="GO:0005085">
    <property type="term" value="F:guanyl-nucleotide exchange factor activity"/>
    <property type="evidence" value="ECO:0007669"/>
    <property type="project" value="TreeGrafter"/>
</dbReference>
<evidence type="ECO:0000259" key="12">
    <source>
        <dbReference type="Pfam" id="PF25087"/>
    </source>
</evidence>
<dbReference type="GO" id="GO:0005829">
    <property type="term" value="C:cytosol"/>
    <property type="evidence" value="ECO:0007669"/>
    <property type="project" value="UniProtKB-SubCell"/>
</dbReference>
<dbReference type="Gene3D" id="3.90.550.10">
    <property type="entry name" value="Spore Coat Polysaccharide Biosynthesis Protein SpsA, Chain A"/>
    <property type="match status" value="1"/>
</dbReference>
<sequence length="563" mass="61183">MTNAAETDARDRTRRGSFAEFRVVLLAGDVGSRMRLFTDAVPKCLLPIGNRPMLFYALYTIERNSIPEVTLVTTERALERVTSYVEELYGNDPAVMALRSSRSSQPDLHVCIEAVPAELGSGEALLKVTKYLDAEDVLVVSADTFGLWDLASLATTHRVTGATWTMMLANAKFGAKSDHNKRSAKSLGPAHGSSTAADQMAIGTPSRDCIVVDEVTQRILYLKPDVGAFGSADNIRLPGDALQAVGPMMIHRDLLDLHIYLFRKTALELLSVRPQLTSLRADLLPYLARNQFVLERRLARALGSEMTGGRESPLRTAWQRYRNAPAGSASRVRSVSPHRKSGEKDNCWLPSLEPLPLHSIMIGQSQTDSVRHGPVSIRCQGCFSAPEAGRIIRVNTISAYIEANRLVAAGVVYGDLRGASAVTPKRWCSEAATQGGTVQITGKNEETQATRGEQASARVHIAKDCLIAAEGVEISPGSTIKNQTVVHVHTIVGRRCKLSACIIMDHVRIGNECLLQNCVVGSNAQIHDRCQLRDCLVGPDTEVPAGTIETGEVFTRADIPLVD</sequence>
<dbReference type="PANTHER" id="PTHR45989">
    <property type="entry name" value="TRANSLATION INITIATION FACTOR EIF-2B SUBUNIT GAMMA"/>
    <property type="match status" value="1"/>
</dbReference>
<dbReference type="OrthoDB" id="10250549at2759"/>
<proteinExistence type="inferred from homology"/>
<reference evidence="13 14" key="2">
    <citation type="journal article" date="2007" name="BMC Biol.">
        <title>A 100%-complete sequence reveals unusually simple genomic features in the hot-spring red alga Cyanidioschyzon merolae.</title>
        <authorList>
            <person name="Nozaki H."/>
            <person name="Takano H."/>
            <person name="Misumi O."/>
            <person name="Terasawa K."/>
            <person name="Matsuzaki M."/>
            <person name="Maruyama S."/>
            <person name="Nishida K."/>
            <person name="Yagisawa F."/>
            <person name="Yoshida Y."/>
            <person name="Fujiwara T."/>
            <person name="Takio S."/>
            <person name="Tamura K."/>
            <person name="Chung S.J."/>
            <person name="Nakamura S."/>
            <person name="Kuroiwa H."/>
            <person name="Tanaka K."/>
            <person name="Sato N."/>
            <person name="Kuroiwa T."/>
        </authorList>
    </citation>
    <scope>NUCLEOTIDE SEQUENCE [LARGE SCALE GENOMIC DNA]</scope>
    <source>
        <strain evidence="13 14">10D</strain>
    </source>
</reference>
<feature type="domain" description="Mannose-1-phosphate guanyltransferase C-terminal" evidence="12">
    <location>
        <begin position="467"/>
        <end position="545"/>
    </location>
</feature>
<evidence type="ECO:0000256" key="3">
    <source>
        <dbReference type="ARBA" id="ARBA00022490"/>
    </source>
</evidence>
<evidence type="ECO:0000256" key="8">
    <source>
        <dbReference type="ARBA" id="ARBA00045373"/>
    </source>
</evidence>
<feature type="region of interest" description="Disordered" evidence="10">
    <location>
        <begin position="179"/>
        <end position="198"/>
    </location>
</feature>
<dbReference type="InterPro" id="IPR056729">
    <property type="entry name" value="GMPPB_C"/>
</dbReference>
<dbReference type="AlphaFoldDB" id="M1V8T4"/>
<dbReference type="GeneID" id="16995013"/>
<evidence type="ECO:0000256" key="6">
    <source>
        <dbReference type="ARBA" id="ARBA00044196"/>
    </source>
</evidence>
<evidence type="ECO:0000256" key="5">
    <source>
        <dbReference type="ARBA" id="ARBA00022917"/>
    </source>
</evidence>
<comment type="function">
    <text evidence="8">Acts as a component of the translation initiation factor 2B (eIF2B) complex, which catalyzes the exchange of GDP for GTP on the eukaryotic initiation factor 2 (eIF2) complex gamma subunit. Its guanine nucleotide exchange factor activity is repressed when bound to eIF2 complex phosphorylated on the alpha subunit, thereby limiting the amount of methionyl-initiator methionine tRNA available to the ribosome and consequently global translation is repressed.</text>
</comment>
<feature type="domain" description="Nucleotidyl transferase" evidence="11">
    <location>
        <begin position="23"/>
        <end position="168"/>
    </location>
</feature>
<evidence type="ECO:0000256" key="4">
    <source>
        <dbReference type="ARBA" id="ARBA00022540"/>
    </source>
</evidence>
<dbReference type="InterPro" id="IPR029044">
    <property type="entry name" value="Nucleotide-diphossugar_trans"/>
</dbReference>
<dbReference type="RefSeq" id="XP_005536950.1">
    <property type="nucleotide sequence ID" value="XM_005536893.1"/>
</dbReference>
<dbReference type="Pfam" id="PF25087">
    <property type="entry name" value="GMPPB_C"/>
    <property type="match status" value="1"/>
</dbReference>
<gene>
    <name evidence="13" type="ORF">CYME_CMM014C</name>
</gene>
<dbReference type="Gramene" id="CMM014CT">
    <property type="protein sequence ID" value="CMM014CT"/>
    <property type="gene ID" value="CMM014C"/>
</dbReference>
<dbReference type="PANTHER" id="PTHR45989:SF1">
    <property type="entry name" value="TRANSLATION INITIATION FACTOR EIF-2B SUBUNIT GAMMA"/>
    <property type="match status" value="1"/>
</dbReference>
<dbReference type="InterPro" id="IPR005835">
    <property type="entry name" value="NTP_transferase_dom"/>
</dbReference>
<dbReference type="Gene3D" id="2.160.10.10">
    <property type="entry name" value="Hexapeptide repeat proteins"/>
    <property type="match status" value="1"/>
</dbReference>
<dbReference type="Pfam" id="PF00483">
    <property type="entry name" value="NTP_transferase"/>
    <property type="match status" value="1"/>
</dbReference>
<organism evidence="13 14">
    <name type="scientific">Cyanidioschyzon merolae (strain NIES-3377 / 10D)</name>
    <name type="common">Unicellular red alga</name>
    <dbReference type="NCBI Taxonomy" id="280699"/>
    <lineage>
        <taxon>Eukaryota</taxon>
        <taxon>Rhodophyta</taxon>
        <taxon>Bangiophyceae</taxon>
        <taxon>Cyanidiales</taxon>
        <taxon>Cyanidiaceae</taxon>
        <taxon>Cyanidioschyzon</taxon>
    </lineage>
</organism>
<keyword evidence="14" id="KW-1185">Reference proteome</keyword>
<keyword evidence="3" id="KW-0963">Cytoplasm</keyword>
<dbReference type="KEGG" id="cme:CYME_CMM014C"/>
<name>M1V8T4_CYAM1</name>
<dbReference type="OMA" id="NCVINPK"/>
<dbReference type="EMBL" id="AP006495">
    <property type="protein sequence ID" value="BAM80914.1"/>
    <property type="molecule type" value="Genomic_DNA"/>
</dbReference>
<evidence type="ECO:0000313" key="14">
    <source>
        <dbReference type="Proteomes" id="UP000007014"/>
    </source>
</evidence>
<evidence type="ECO:0000256" key="2">
    <source>
        <dbReference type="ARBA" id="ARBA00007878"/>
    </source>
</evidence>
<dbReference type="InterPro" id="IPR051960">
    <property type="entry name" value="eIF2B_gamma"/>
</dbReference>
<evidence type="ECO:0000313" key="13">
    <source>
        <dbReference type="EMBL" id="BAM80914.1"/>
    </source>
</evidence>
<evidence type="ECO:0000259" key="11">
    <source>
        <dbReference type="Pfam" id="PF00483"/>
    </source>
</evidence>
<dbReference type="STRING" id="280699.M1V8T4"/>
<comment type="subunit">
    <text evidence="9">Component of the translation initiation factor 2B (eIF2B) complex which is a heterodecamer of two sets of five different subunits: alpha, beta, gamma, delta and epsilon. Subunits alpha, beta and delta comprise a regulatory subcomplex and subunits epsilon and gamma comprise a catalytic subcomplex. Within the complex, the hexameric regulatory complex resides at the center, with the two heterodimeric catalytic subcomplexes bound on opposite sides.</text>
</comment>
<keyword evidence="4 13" id="KW-0396">Initiation factor</keyword>
<protein>
    <recommendedName>
        <fullName evidence="6">Translation initiation factor eIF2B subunit gamma</fullName>
    </recommendedName>
    <alternativeName>
        <fullName evidence="7">eIF2B GDP-GTP exchange factor subunit gamma</fullName>
    </alternativeName>
</protein>
<evidence type="ECO:0000256" key="1">
    <source>
        <dbReference type="ARBA" id="ARBA00004514"/>
    </source>
</evidence>